<proteinExistence type="inferred from homology"/>
<keyword evidence="3 4" id="KW-0546">Nucleotide metabolism</keyword>
<feature type="active site" description="Proton acceptor" evidence="4">
    <location>
        <position position="77"/>
    </location>
</feature>
<dbReference type="PANTHER" id="PTHR43213">
    <property type="entry name" value="BIFUNCTIONAL DTTP/UTP PYROPHOSPHATASE/METHYLTRANSFERASE PROTEIN-RELATED"/>
    <property type="match status" value="1"/>
</dbReference>
<dbReference type="RefSeq" id="WP_093112373.1">
    <property type="nucleotide sequence ID" value="NZ_FNGG01000002.1"/>
</dbReference>
<feature type="site" description="Important for substrate specificity" evidence="4">
    <location>
        <position position="160"/>
    </location>
</feature>
<keyword evidence="6" id="KW-1185">Reference proteome</keyword>
<name>A0A1H5KWK6_9FLAO</name>
<dbReference type="AlphaFoldDB" id="A0A1H5KWK6"/>
<dbReference type="OrthoDB" id="9807767at2"/>
<evidence type="ECO:0000256" key="1">
    <source>
        <dbReference type="ARBA" id="ARBA00001968"/>
    </source>
</evidence>
<dbReference type="HAMAP" id="MF_00528">
    <property type="entry name" value="Maf"/>
    <property type="match status" value="1"/>
</dbReference>
<evidence type="ECO:0000256" key="3">
    <source>
        <dbReference type="ARBA" id="ARBA00023080"/>
    </source>
</evidence>
<dbReference type="PANTHER" id="PTHR43213:SF5">
    <property type="entry name" value="BIFUNCTIONAL DTTP_UTP PYROPHOSPHATASE_METHYLTRANSFERASE PROTEIN-RELATED"/>
    <property type="match status" value="1"/>
</dbReference>
<comment type="caution">
    <text evidence="4">Lacks conserved residue(s) required for the propagation of feature annotation.</text>
</comment>
<dbReference type="Gene3D" id="3.90.950.10">
    <property type="match status" value="1"/>
</dbReference>
<sequence length="195" mass="22309">MLQEKLKDHHIILASGSPRRQQFFKELEIDFEIRLKPVEEVYPSELKGIEITNYLAELKAAPFEGELNTGDILITSDTIVWQENKALEKPKDPAQALEMIKALCGKTHEVITSVCFKTPEKIRTVHAVTKVTFSNLEEDEIRHYIDRYRPFDKAGAYGIQEWIGLIGVEHIEGSYFNVVGLPTHLVYQTLLEIAE</sequence>
<dbReference type="GO" id="GO:0005737">
    <property type="term" value="C:cytoplasm"/>
    <property type="evidence" value="ECO:0007669"/>
    <property type="project" value="UniProtKB-SubCell"/>
</dbReference>
<dbReference type="EMBL" id="FNUG01000002">
    <property type="protein sequence ID" value="SEE68757.1"/>
    <property type="molecule type" value="Genomic_DNA"/>
</dbReference>
<dbReference type="InterPro" id="IPR003697">
    <property type="entry name" value="Maf-like"/>
</dbReference>
<evidence type="ECO:0000313" key="6">
    <source>
        <dbReference type="Proteomes" id="UP000199448"/>
    </source>
</evidence>
<dbReference type="GO" id="GO:0036221">
    <property type="term" value="F:UTP diphosphatase activity"/>
    <property type="evidence" value="ECO:0007669"/>
    <property type="project" value="RHEA"/>
</dbReference>
<gene>
    <name evidence="5" type="ORF">SAMN04488034_10220</name>
</gene>
<keyword evidence="4" id="KW-0963">Cytoplasm</keyword>
<dbReference type="SUPFAM" id="SSF52972">
    <property type="entry name" value="ITPase-like"/>
    <property type="match status" value="1"/>
</dbReference>
<evidence type="ECO:0000256" key="4">
    <source>
        <dbReference type="HAMAP-Rule" id="MF_00528"/>
    </source>
</evidence>
<dbReference type="STRING" id="390640.SAMN04488034_10220"/>
<comment type="catalytic activity">
    <reaction evidence="4">
        <text>dTTP + H2O = dTMP + diphosphate + H(+)</text>
        <dbReference type="Rhea" id="RHEA:28534"/>
        <dbReference type="ChEBI" id="CHEBI:15377"/>
        <dbReference type="ChEBI" id="CHEBI:15378"/>
        <dbReference type="ChEBI" id="CHEBI:33019"/>
        <dbReference type="ChEBI" id="CHEBI:37568"/>
        <dbReference type="ChEBI" id="CHEBI:63528"/>
        <dbReference type="EC" id="3.6.1.9"/>
    </reaction>
</comment>
<dbReference type="GO" id="GO:0036218">
    <property type="term" value="F:dTTP diphosphatase activity"/>
    <property type="evidence" value="ECO:0007669"/>
    <property type="project" value="RHEA"/>
</dbReference>
<comment type="cofactor">
    <cofactor evidence="1 4">
        <name>a divalent metal cation</name>
        <dbReference type="ChEBI" id="CHEBI:60240"/>
    </cofactor>
</comment>
<keyword evidence="2 4" id="KW-0378">Hydrolase</keyword>
<evidence type="ECO:0000313" key="5">
    <source>
        <dbReference type="EMBL" id="SEE68757.1"/>
    </source>
</evidence>
<dbReference type="EC" id="3.6.1.9" evidence="4"/>
<feature type="site" description="Important for substrate specificity" evidence="4">
    <location>
        <position position="78"/>
    </location>
</feature>
<comment type="similarity">
    <text evidence="4">Belongs to the Maf family. YhdE subfamily.</text>
</comment>
<accession>A0A1H5KWK6</accession>
<reference evidence="5 6" key="1">
    <citation type="submission" date="2016-10" db="EMBL/GenBank/DDBJ databases">
        <authorList>
            <person name="de Groot N.N."/>
        </authorList>
    </citation>
    <scope>NUCLEOTIDE SEQUENCE [LARGE SCALE GENOMIC DNA]</scope>
    <source>
        <strain evidence="5 6">DSM 23553</strain>
    </source>
</reference>
<comment type="function">
    <text evidence="4">Nucleoside triphosphate pyrophosphatase that hydrolyzes dTTP and UTP. May have a dual role in cell division arrest and in preventing the incorporation of modified nucleotides into cellular nucleic acids.</text>
</comment>
<dbReference type="PIRSF" id="PIRSF006305">
    <property type="entry name" value="Maf"/>
    <property type="match status" value="1"/>
</dbReference>
<dbReference type="NCBIfam" id="TIGR00172">
    <property type="entry name" value="maf"/>
    <property type="match status" value="1"/>
</dbReference>
<dbReference type="Pfam" id="PF02545">
    <property type="entry name" value="Maf"/>
    <property type="match status" value="1"/>
</dbReference>
<feature type="site" description="Important for substrate specificity" evidence="4">
    <location>
        <position position="19"/>
    </location>
</feature>
<dbReference type="Proteomes" id="UP000199448">
    <property type="component" value="Unassembled WGS sequence"/>
</dbReference>
<organism evidence="5 6">
    <name type="scientific">Salinimicrobium catena</name>
    <dbReference type="NCBI Taxonomy" id="390640"/>
    <lineage>
        <taxon>Bacteria</taxon>
        <taxon>Pseudomonadati</taxon>
        <taxon>Bacteroidota</taxon>
        <taxon>Flavobacteriia</taxon>
        <taxon>Flavobacteriales</taxon>
        <taxon>Flavobacteriaceae</taxon>
        <taxon>Salinimicrobium</taxon>
    </lineage>
</organism>
<comment type="catalytic activity">
    <reaction evidence="4">
        <text>UTP + H2O = UMP + diphosphate + H(+)</text>
        <dbReference type="Rhea" id="RHEA:29395"/>
        <dbReference type="ChEBI" id="CHEBI:15377"/>
        <dbReference type="ChEBI" id="CHEBI:15378"/>
        <dbReference type="ChEBI" id="CHEBI:33019"/>
        <dbReference type="ChEBI" id="CHEBI:46398"/>
        <dbReference type="ChEBI" id="CHEBI:57865"/>
        <dbReference type="EC" id="3.6.1.9"/>
    </reaction>
</comment>
<protein>
    <recommendedName>
        <fullName evidence="4">dTTP/UTP pyrophosphatase</fullName>
        <shortName evidence="4">dTTPase/UTPase</shortName>
        <ecNumber evidence="4">3.6.1.9</ecNumber>
    </recommendedName>
    <alternativeName>
        <fullName evidence="4">Nucleoside triphosphate pyrophosphatase</fullName>
    </alternativeName>
    <alternativeName>
        <fullName evidence="4">Nucleotide pyrophosphatase</fullName>
        <shortName evidence="4">Nucleotide PPase</shortName>
    </alternativeName>
</protein>
<evidence type="ECO:0000256" key="2">
    <source>
        <dbReference type="ARBA" id="ARBA00022801"/>
    </source>
</evidence>
<dbReference type="GO" id="GO:0009117">
    <property type="term" value="P:nucleotide metabolic process"/>
    <property type="evidence" value="ECO:0007669"/>
    <property type="project" value="UniProtKB-KW"/>
</dbReference>
<comment type="subcellular location">
    <subcellularLocation>
        <location evidence="4">Cytoplasm</location>
    </subcellularLocation>
</comment>
<dbReference type="InterPro" id="IPR029001">
    <property type="entry name" value="ITPase-like_fam"/>
</dbReference>
<dbReference type="CDD" id="cd00555">
    <property type="entry name" value="Maf"/>
    <property type="match status" value="1"/>
</dbReference>